<keyword evidence="1" id="KW-0812">Transmembrane</keyword>
<feature type="transmembrane region" description="Helical" evidence="1">
    <location>
        <begin position="43"/>
        <end position="65"/>
    </location>
</feature>
<evidence type="ECO:0000313" key="2">
    <source>
        <dbReference type="EMBL" id="AJF96890.1"/>
    </source>
</evidence>
<protein>
    <submittedName>
        <fullName evidence="2">Uncharacterized protein</fullName>
    </submittedName>
</protein>
<accession>A0A0B5J5F7</accession>
<reference evidence="2 3" key="1">
    <citation type="journal article" date="2015" name="Parasitol. Res.">
        <title>Viruses in close associations with free-living amoebae.</title>
        <authorList>
            <person name="Scheid P."/>
        </authorList>
    </citation>
    <scope>NUCLEOTIDE SEQUENCE [LARGE SCALE GENOMIC DNA]</scope>
    <source>
        <strain evidence="2">KlaHel</strain>
    </source>
</reference>
<dbReference type="RefSeq" id="YP_009119125.1">
    <property type="nucleotide sequence ID" value="NC_026440.1"/>
</dbReference>
<evidence type="ECO:0000256" key="1">
    <source>
        <dbReference type="SAM" id="Phobius"/>
    </source>
</evidence>
<dbReference type="GeneID" id="23461807"/>
<keyword evidence="1" id="KW-0472">Membrane</keyword>
<dbReference type="EMBL" id="KP136319">
    <property type="protein sequence ID" value="AJF96890.1"/>
    <property type="molecule type" value="Genomic_DNA"/>
</dbReference>
<name>A0A0B5J5F7_9VIRU</name>
<organism evidence="2 3">
    <name type="scientific">Pandoravirus inopinatum</name>
    <dbReference type="NCBI Taxonomy" id="1605721"/>
    <lineage>
        <taxon>Viruses</taxon>
        <taxon>Pandoravirus</taxon>
    </lineage>
</organism>
<evidence type="ECO:0000313" key="3">
    <source>
        <dbReference type="Proteomes" id="UP000202511"/>
    </source>
</evidence>
<dbReference type="Proteomes" id="UP000202511">
    <property type="component" value="Segment"/>
</dbReference>
<proteinExistence type="predicted"/>
<sequence>MGFNRTKKNYFSFSFFSFFYLCGGRRSIGPMRAACAAIATRRLFWSHLFTLFHRVPPIFLPWYFFFDRVPAAFSSPRKAAHFGVCFLGFLCPTNSSSRTGPIFFPHAKWA</sequence>
<keyword evidence="1" id="KW-1133">Transmembrane helix</keyword>
<dbReference type="KEGG" id="vg:23461807"/>